<dbReference type="InterPro" id="IPR016117">
    <property type="entry name" value="ArgJ-like_dom_sf"/>
</dbReference>
<dbReference type="Proteomes" id="UP000002318">
    <property type="component" value="Chromosome"/>
</dbReference>
<dbReference type="GO" id="GO:0004177">
    <property type="term" value="F:aminopeptidase activity"/>
    <property type="evidence" value="ECO:0007669"/>
    <property type="project" value="TreeGrafter"/>
</dbReference>
<dbReference type="InterPro" id="IPR005321">
    <property type="entry name" value="Peptidase_S58_DmpA"/>
</dbReference>
<sequence>MSMLARGWGICPGRLQPGPLNSIADVGGIGIGHVTYCKGDIQTGVTALLPYRGNIFRQKVPAACHVINGFGKSAGLIQLTELGSIETPIILTSTLNVGTAFQGLVEHALRENPEIGRSTGTVNPLVLECNDGFLNDIRRPVLQKADIFRAVEAAAAGGTCAEGAVGAGRGMSCYELKGGIGSASRTFTIDGRTINLGALVLTNYGRLPDLRIGGDPVGKRLAALLSDKQGTTEQREQGSVIVLLATDAPLDSRQLLRLARRGEAGLARCGSFIAGGSGEIVVAFSTAYTIPHIPESAYIDCRFLHDDYLDTPFLAAVEAIEEAVLNSMIASETVTGRGGNTRHSLSEYLAGLGYSHSE</sequence>
<dbReference type="SUPFAM" id="SSF56266">
    <property type="entry name" value="DmpA/ArgJ-like"/>
    <property type="match status" value="1"/>
</dbReference>
<dbReference type="EMBL" id="CP002116">
    <property type="protein sequence ID" value="ADK79982.1"/>
    <property type="molecule type" value="Genomic_DNA"/>
</dbReference>
<evidence type="ECO:0000313" key="2">
    <source>
        <dbReference type="EMBL" id="ADK79982.1"/>
    </source>
</evidence>
<dbReference type="AlphaFoldDB" id="E1RCA2"/>
<dbReference type="STRING" id="573413.Spirs_0847"/>
<dbReference type="HOGENOM" id="CLU_024709_0_0_12"/>
<dbReference type="PANTHER" id="PTHR36512:SF3">
    <property type="entry name" value="BLR5678 PROTEIN"/>
    <property type="match status" value="1"/>
</dbReference>
<organism evidence="2 3">
    <name type="scientific">Sediminispirochaeta smaragdinae (strain DSM 11293 / JCM 15392 / SEBR 4228)</name>
    <name type="common">Spirochaeta smaragdinae</name>
    <dbReference type="NCBI Taxonomy" id="573413"/>
    <lineage>
        <taxon>Bacteria</taxon>
        <taxon>Pseudomonadati</taxon>
        <taxon>Spirochaetota</taxon>
        <taxon>Spirochaetia</taxon>
        <taxon>Spirochaetales</taxon>
        <taxon>Spirochaetaceae</taxon>
        <taxon>Sediminispirochaeta</taxon>
    </lineage>
</organism>
<keyword evidence="3" id="KW-1185">Reference proteome</keyword>
<dbReference type="KEGG" id="ssm:Spirs_0847"/>
<name>E1RCA2_SEDSS</name>
<dbReference type="Gene3D" id="3.60.70.12">
    <property type="entry name" value="L-amino peptidase D-ALA esterase/amidase"/>
    <property type="match status" value="1"/>
</dbReference>
<dbReference type="eggNOG" id="COG3191">
    <property type="taxonomic scope" value="Bacteria"/>
</dbReference>
<dbReference type="PANTHER" id="PTHR36512">
    <property type="entry name" value="D-AMINOPEPTIDASE"/>
    <property type="match status" value="1"/>
</dbReference>
<protein>
    <submittedName>
        <fullName evidence="2">Peptidase S58 DmpA</fullName>
    </submittedName>
</protein>
<gene>
    <name evidence="2" type="ordered locus">Spirs_0847</name>
</gene>
<proteinExistence type="inferred from homology"/>
<comment type="similarity">
    <text evidence="1">Belongs to the peptidase S58 family.</text>
</comment>
<evidence type="ECO:0000313" key="3">
    <source>
        <dbReference type="Proteomes" id="UP000002318"/>
    </source>
</evidence>
<reference evidence="2 3" key="1">
    <citation type="journal article" date="2010" name="Stand. Genomic Sci.">
        <title>Complete genome sequence of Spirochaeta smaragdinae type strain (SEBR 4228).</title>
        <authorList>
            <person name="Mavromatis K."/>
            <person name="Yasawong M."/>
            <person name="Chertkov O."/>
            <person name="Lapidus A."/>
            <person name="Lucas S."/>
            <person name="Nolan M."/>
            <person name="Del Rio T.G."/>
            <person name="Tice H."/>
            <person name="Cheng J.F."/>
            <person name="Pitluck S."/>
            <person name="Liolios K."/>
            <person name="Ivanova N."/>
            <person name="Tapia R."/>
            <person name="Han C."/>
            <person name="Bruce D."/>
            <person name="Goodwin L."/>
            <person name="Pati A."/>
            <person name="Chen A."/>
            <person name="Palaniappan K."/>
            <person name="Land M."/>
            <person name="Hauser L."/>
            <person name="Chang Y.J."/>
            <person name="Jeffries C.D."/>
            <person name="Detter J.C."/>
            <person name="Rohde M."/>
            <person name="Brambilla E."/>
            <person name="Spring S."/>
            <person name="Goker M."/>
            <person name="Sikorski J."/>
            <person name="Woyke T."/>
            <person name="Bristow J."/>
            <person name="Eisen J.A."/>
            <person name="Markowitz V."/>
            <person name="Hugenholtz P."/>
            <person name="Klenk H.P."/>
            <person name="Kyrpides N.C."/>
        </authorList>
    </citation>
    <scope>NUCLEOTIDE SEQUENCE [LARGE SCALE GENOMIC DNA]</scope>
    <source>
        <strain evidence="3">DSM 11293 / JCM 15392 / SEBR 4228</strain>
    </source>
</reference>
<dbReference type="Pfam" id="PF03576">
    <property type="entry name" value="Peptidase_S58"/>
    <property type="match status" value="1"/>
</dbReference>
<evidence type="ECO:0000256" key="1">
    <source>
        <dbReference type="ARBA" id="ARBA00007068"/>
    </source>
</evidence>
<accession>E1RCA2</accession>
<dbReference type="CDD" id="cd02253">
    <property type="entry name" value="DmpA"/>
    <property type="match status" value="1"/>
</dbReference>